<dbReference type="GO" id="GO:0019239">
    <property type="term" value="F:deaminase activity"/>
    <property type="evidence" value="ECO:0007669"/>
    <property type="project" value="TreeGrafter"/>
</dbReference>
<accession>A0A849A413</accession>
<dbReference type="CDD" id="cd00448">
    <property type="entry name" value="YjgF_YER057c_UK114_family"/>
    <property type="match status" value="1"/>
</dbReference>
<evidence type="ECO:0000313" key="2">
    <source>
        <dbReference type="EMBL" id="NNG35754.1"/>
    </source>
</evidence>
<dbReference type="Pfam" id="PF01042">
    <property type="entry name" value="Ribonuc_L-PSP"/>
    <property type="match status" value="1"/>
</dbReference>
<evidence type="ECO:0000313" key="3">
    <source>
        <dbReference type="Proteomes" id="UP000562984"/>
    </source>
</evidence>
<reference evidence="2 3" key="1">
    <citation type="submission" date="2020-05" db="EMBL/GenBank/DDBJ databases">
        <title>Nakamurella sp. DB0629 isolated from air conditioner.</title>
        <authorList>
            <person name="Kim D.H."/>
            <person name="Kim D.-U."/>
        </authorList>
    </citation>
    <scope>NUCLEOTIDE SEQUENCE [LARGE SCALE GENOMIC DNA]</scope>
    <source>
        <strain evidence="2 3">DB0629</strain>
    </source>
</reference>
<dbReference type="SUPFAM" id="SSF55298">
    <property type="entry name" value="YjgF-like"/>
    <property type="match status" value="1"/>
</dbReference>
<keyword evidence="3" id="KW-1185">Reference proteome</keyword>
<comment type="caution">
    <text evidence="2">The sequence shown here is derived from an EMBL/GenBank/DDBJ whole genome shotgun (WGS) entry which is preliminary data.</text>
</comment>
<sequence length="124" mass="13162">MPAVNRSDVPAPTVPLSAGYSAGDFLFVSGQVASNPDGSVFVGDFTDEVNRTLDNVEAILKAGGADFSKVVKVNAWLSNSILFAPFNTEYAKRFPDSPPARTTVVVNFGHPDVRVEVDAIAYLG</sequence>
<evidence type="ECO:0000256" key="1">
    <source>
        <dbReference type="ARBA" id="ARBA00010552"/>
    </source>
</evidence>
<dbReference type="InterPro" id="IPR006175">
    <property type="entry name" value="YjgF/YER057c/UK114"/>
</dbReference>
<dbReference type="PANTHER" id="PTHR11803">
    <property type="entry name" value="2-IMINOBUTANOATE/2-IMINOPROPANOATE DEAMINASE RIDA"/>
    <property type="match status" value="1"/>
</dbReference>
<dbReference type="RefSeq" id="WP_171199392.1">
    <property type="nucleotide sequence ID" value="NZ_JABEND010000003.1"/>
</dbReference>
<dbReference type="EMBL" id="JABEND010000003">
    <property type="protein sequence ID" value="NNG35754.1"/>
    <property type="molecule type" value="Genomic_DNA"/>
</dbReference>
<organism evidence="2 3">
    <name type="scientific">Nakamurella aerolata</name>
    <dbReference type="NCBI Taxonomy" id="1656892"/>
    <lineage>
        <taxon>Bacteria</taxon>
        <taxon>Bacillati</taxon>
        <taxon>Actinomycetota</taxon>
        <taxon>Actinomycetes</taxon>
        <taxon>Nakamurellales</taxon>
        <taxon>Nakamurellaceae</taxon>
        <taxon>Nakamurella</taxon>
    </lineage>
</organism>
<dbReference type="GO" id="GO:0005829">
    <property type="term" value="C:cytosol"/>
    <property type="evidence" value="ECO:0007669"/>
    <property type="project" value="TreeGrafter"/>
</dbReference>
<protein>
    <submittedName>
        <fullName evidence="2">RidA family protein</fullName>
    </submittedName>
</protein>
<dbReference type="InterPro" id="IPR035959">
    <property type="entry name" value="RutC-like_sf"/>
</dbReference>
<proteinExistence type="inferred from homology"/>
<name>A0A849A413_9ACTN</name>
<dbReference type="Proteomes" id="UP000562984">
    <property type="component" value="Unassembled WGS sequence"/>
</dbReference>
<dbReference type="AlphaFoldDB" id="A0A849A413"/>
<dbReference type="Gene3D" id="3.30.1330.40">
    <property type="entry name" value="RutC-like"/>
    <property type="match status" value="1"/>
</dbReference>
<gene>
    <name evidence="2" type="ORF">HKD39_08525</name>
</gene>
<comment type="similarity">
    <text evidence="1">Belongs to the RutC family.</text>
</comment>
<dbReference type="PANTHER" id="PTHR11803:SF58">
    <property type="entry name" value="PROTEIN HMF1-RELATED"/>
    <property type="match status" value="1"/>
</dbReference>